<dbReference type="AlphaFoldDB" id="A0A147ESS9"/>
<protein>
    <submittedName>
        <fullName evidence="2">Sugar ABC transporter substrate-binding protein</fullName>
    </submittedName>
</protein>
<dbReference type="InterPro" id="IPR050490">
    <property type="entry name" value="Bact_solute-bd_prot1"/>
</dbReference>
<organism evidence="2 3">
    <name type="scientific">Microbacterium testaceum</name>
    <name type="common">Aureobacterium testaceum</name>
    <name type="synonym">Brevibacterium testaceum</name>
    <dbReference type="NCBI Taxonomy" id="2033"/>
    <lineage>
        <taxon>Bacteria</taxon>
        <taxon>Bacillati</taxon>
        <taxon>Actinomycetota</taxon>
        <taxon>Actinomycetes</taxon>
        <taxon>Micrococcales</taxon>
        <taxon>Microbacteriaceae</taxon>
        <taxon>Microbacterium</taxon>
    </lineage>
</organism>
<evidence type="ECO:0000256" key="1">
    <source>
        <dbReference type="SAM" id="SignalP"/>
    </source>
</evidence>
<evidence type="ECO:0000313" key="3">
    <source>
        <dbReference type="Proteomes" id="UP000075025"/>
    </source>
</evidence>
<evidence type="ECO:0000313" key="2">
    <source>
        <dbReference type="EMBL" id="KTR87750.1"/>
    </source>
</evidence>
<accession>A0A147ESS9</accession>
<dbReference type="Proteomes" id="UP000075025">
    <property type="component" value="Unassembled WGS sequence"/>
</dbReference>
<dbReference type="RefSeq" id="WP_058625185.1">
    <property type="nucleotide sequence ID" value="NZ_LDRT01000159.1"/>
</dbReference>
<gene>
    <name evidence="2" type="ORF">NS220_17060</name>
</gene>
<name>A0A147ESS9_MICTE</name>
<dbReference type="PANTHER" id="PTHR43649">
    <property type="entry name" value="ARABINOSE-BINDING PROTEIN-RELATED"/>
    <property type="match status" value="1"/>
</dbReference>
<dbReference type="CDD" id="cd13585">
    <property type="entry name" value="PBP2_TMBP_like"/>
    <property type="match status" value="1"/>
</dbReference>
<reference evidence="2 3" key="1">
    <citation type="journal article" date="2016" name="Front. Microbiol.">
        <title>Genomic Resource of Rice Seed Associated Bacteria.</title>
        <authorList>
            <person name="Midha S."/>
            <person name="Bansal K."/>
            <person name="Sharma S."/>
            <person name="Kumar N."/>
            <person name="Patil P.P."/>
            <person name="Chaudhry V."/>
            <person name="Patil P.B."/>
        </authorList>
    </citation>
    <scope>NUCLEOTIDE SEQUENCE [LARGE SCALE GENOMIC DNA]</scope>
    <source>
        <strain evidence="2 3">NS220</strain>
    </source>
</reference>
<dbReference type="PANTHER" id="PTHR43649:SF12">
    <property type="entry name" value="DIACETYLCHITOBIOSE BINDING PROTEIN DASA"/>
    <property type="match status" value="1"/>
</dbReference>
<dbReference type="InterPro" id="IPR006059">
    <property type="entry name" value="SBP"/>
</dbReference>
<feature type="chain" id="PRO_5039156625" evidence="1">
    <location>
        <begin position="22"/>
        <end position="428"/>
    </location>
</feature>
<dbReference type="Gene3D" id="3.40.190.10">
    <property type="entry name" value="Periplasmic binding protein-like II"/>
    <property type="match status" value="1"/>
</dbReference>
<dbReference type="Pfam" id="PF13416">
    <property type="entry name" value="SBP_bac_8"/>
    <property type="match status" value="1"/>
</dbReference>
<comment type="caution">
    <text evidence="2">The sequence shown here is derived from an EMBL/GenBank/DDBJ whole genome shotgun (WGS) entry which is preliminary data.</text>
</comment>
<proteinExistence type="predicted"/>
<feature type="signal peptide" evidence="1">
    <location>
        <begin position="1"/>
        <end position="21"/>
    </location>
</feature>
<dbReference type="OrthoDB" id="3718433at2"/>
<keyword evidence="1" id="KW-0732">Signal</keyword>
<dbReference type="EMBL" id="LDRT01000159">
    <property type="protein sequence ID" value="KTR87750.1"/>
    <property type="molecule type" value="Genomic_DNA"/>
</dbReference>
<sequence length="428" mass="44882">MKSAKMLSAAAVIAAASLVFSGCSGSGPSADEPVALRMTVWTSNEAQLALFNEIADAYIADHPEVSSITFDPLDFDSYTTTLTTQLAGGNPPDMAWLLENSAPDFVSSGALVPLNDTLSSTKGYELDDLSEPATQLWRTEDGDLAAYPFSTSPFVVFANDDLLAAAGQPTAAELQASGQWNWNTLSDIGAKVNAATGKAGFVVRDFEYTQWDYLSTVWNGWGAAPWSADGKTCTFDAPEMVDAFTFLHDAAFAKKSMPGPGTTADFFAGDAAFTVTQISRASLLKESGITSWELLPLPAGPDGEYSVIGQAGLGALAQGKHPQQAADFIAFFTNPENSAKLATYFPPARTSQLTAATLSAANPVLTEAQLADVVVPAITSGTVRPSHTGAAEIQQEVRSGLDGLWVADADIAGTLRGVCDTIGPLLEQ</sequence>
<dbReference type="PROSITE" id="PS51257">
    <property type="entry name" value="PROKAR_LIPOPROTEIN"/>
    <property type="match status" value="1"/>
</dbReference>
<dbReference type="SUPFAM" id="SSF53850">
    <property type="entry name" value="Periplasmic binding protein-like II"/>
    <property type="match status" value="1"/>
</dbReference>
<dbReference type="PATRIC" id="fig|2033.6.peg.1041"/>